<comment type="caution">
    <text evidence="2">The sequence shown here is derived from an EMBL/GenBank/DDBJ whole genome shotgun (WGS) entry which is preliminary data.</text>
</comment>
<proteinExistence type="predicted"/>
<dbReference type="Gene3D" id="3.40.630.30">
    <property type="match status" value="1"/>
</dbReference>
<evidence type="ECO:0000259" key="1">
    <source>
        <dbReference type="PROSITE" id="PS51186"/>
    </source>
</evidence>
<evidence type="ECO:0000313" key="3">
    <source>
        <dbReference type="Proteomes" id="UP000287910"/>
    </source>
</evidence>
<dbReference type="InterPro" id="IPR000182">
    <property type="entry name" value="GNAT_dom"/>
</dbReference>
<dbReference type="AlphaFoldDB" id="A0A432LDL8"/>
<keyword evidence="3" id="KW-1185">Reference proteome</keyword>
<dbReference type="RefSeq" id="WP_126658090.1">
    <property type="nucleotide sequence ID" value="NZ_RYYR01000006.1"/>
</dbReference>
<accession>A0A432LDL8</accession>
<dbReference type="InterPro" id="IPR016181">
    <property type="entry name" value="Acyl_CoA_acyltransferase"/>
</dbReference>
<organism evidence="2 3">
    <name type="scientific">Lysinibacillus antri</name>
    <dbReference type="NCBI Taxonomy" id="2498145"/>
    <lineage>
        <taxon>Bacteria</taxon>
        <taxon>Bacillati</taxon>
        <taxon>Bacillota</taxon>
        <taxon>Bacilli</taxon>
        <taxon>Bacillales</taxon>
        <taxon>Bacillaceae</taxon>
        <taxon>Lysinibacillus</taxon>
    </lineage>
</organism>
<protein>
    <submittedName>
        <fullName evidence="2">GNAT family N-acetyltransferase</fullName>
    </submittedName>
</protein>
<evidence type="ECO:0000313" key="2">
    <source>
        <dbReference type="EMBL" id="RUL54671.1"/>
    </source>
</evidence>
<dbReference type="EMBL" id="RYYR01000006">
    <property type="protein sequence ID" value="RUL54671.1"/>
    <property type="molecule type" value="Genomic_DNA"/>
</dbReference>
<reference evidence="2 3" key="1">
    <citation type="submission" date="2018-12" db="EMBL/GenBank/DDBJ databases">
        <title>Lysinibacillus antri sp. nov., isolated from a cave soil.</title>
        <authorList>
            <person name="Narsing Rao M.P."/>
            <person name="Zhang H."/>
            <person name="Dong Z.-Y."/>
            <person name="Niu X.-K."/>
            <person name="Zhang K."/>
            <person name="Fang B.-Z."/>
            <person name="Kang Y.-Q."/>
            <person name="Xiao M."/>
            <person name="Li W.-J."/>
        </authorList>
    </citation>
    <scope>NUCLEOTIDE SEQUENCE [LARGE SCALE GENOMIC DNA]</scope>
    <source>
        <strain evidence="2 3">SYSU K30002</strain>
    </source>
</reference>
<sequence>MLMQREESLKTNIIQGAFRTSNWFNRLKEYFPEREMKSRKHFEILLEEQAMYQIMEDEDYIVVYFEQEEYLFIDYILVTGNNRSKGVGSKVLNELKSKGKAIILEVEPISPLDPDSEKRVRFYSRHDFLQMYSIGYERIHMVTNELSKMDILCWSQNHVTEEWVLDQMKEIYTKVHAYKAKEIYGRNPQSVTDVLWIKEAIKEMVQ</sequence>
<name>A0A432LDL8_9BACI</name>
<dbReference type="SUPFAM" id="SSF55729">
    <property type="entry name" value="Acyl-CoA N-acyltransferases (Nat)"/>
    <property type="match status" value="1"/>
</dbReference>
<dbReference type="GO" id="GO:0016747">
    <property type="term" value="F:acyltransferase activity, transferring groups other than amino-acyl groups"/>
    <property type="evidence" value="ECO:0007669"/>
    <property type="project" value="InterPro"/>
</dbReference>
<dbReference type="Proteomes" id="UP000287910">
    <property type="component" value="Unassembled WGS sequence"/>
</dbReference>
<dbReference type="PROSITE" id="PS51186">
    <property type="entry name" value="GNAT"/>
    <property type="match status" value="1"/>
</dbReference>
<gene>
    <name evidence="2" type="ORF">EK386_05770</name>
</gene>
<feature type="domain" description="N-acetyltransferase" evidence="1">
    <location>
        <begin position="11"/>
        <end position="166"/>
    </location>
</feature>
<keyword evidence="2" id="KW-0808">Transferase</keyword>